<dbReference type="AlphaFoldDB" id="A0A6B9FIB7"/>
<reference evidence="2 3" key="2">
    <citation type="journal article" date="2013" name="Genome Announc.">
        <title>Draft Genome Sequence of Methylobacterium mesophilicum Strain SR1.6/6, Isolated from Citrus sinensis.</title>
        <authorList>
            <person name="Marinho Almeida D."/>
            <person name="Dini-Andreote F."/>
            <person name="Camargo Neves A.A."/>
            <person name="Juca Ramos R.T."/>
            <person name="Andreote F.D."/>
            <person name="Carneiro A.R."/>
            <person name="Oliveira de Souza Lima A."/>
            <person name="Caracciolo Gomes de Sa P.H."/>
            <person name="Ribeiro Barbosa M.S."/>
            <person name="Araujo W.L."/>
            <person name="Silva A."/>
        </authorList>
    </citation>
    <scope>NUCLEOTIDE SEQUENCE [LARGE SCALE GENOMIC DNA]</scope>
    <source>
        <strain evidence="2 3">SR1.6/6</strain>
    </source>
</reference>
<evidence type="ECO:0000313" key="2">
    <source>
        <dbReference type="EMBL" id="QGY02361.1"/>
    </source>
</evidence>
<dbReference type="OrthoDB" id="8006096at2"/>
<evidence type="ECO:0000256" key="1">
    <source>
        <dbReference type="SAM" id="MobiDB-lite"/>
    </source>
</evidence>
<name>A0A6B9FIB7_9HYPH</name>
<accession>A0A6B9FIB7</accession>
<reference evidence="2 3" key="1">
    <citation type="journal article" date="2012" name="Genet. Mol. Biol.">
        <title>Analysis of 16S rRNA and mxaF genes revealing insights into Methylobacterium niche-specific plant association.</title>
        <authorList>
            <person name="Dourado M.N."/>
            <person name="Andreote F.D."/>
            <person name="Dini-Andreote F."/>
            <person name="Conti R."/>
            <person name="Araujo J.M."/>
            <person name="Araujo W.L."/>
        </authorList>
    </citation>
    <scope>NUCLEOTIDE SEQUENCE [LARGE SCALE GENOMIC DNA]</scope>
    <source>
        <strain evidence="2 3">SR1.6/6</strain>
    </source>
</reference>
<feature type="compositionally biased region" description="Basic and acidic residues" evidence="1">
    <location>
        <begin position="57"/>
        <end position="77"/>
    </location>
</feature>
<dbReference type="EMBL" id="CP043538">
    <property type="protein sequence ID" value="QGY02361.1"/>
    <property type="molecule type" value="Genomic_DNA"/>
</dbReference>
<organism evidence="2 3">
    <name type="scientific">Methylobacterium mesophilicum SR1.6/6</name>
    <dbReference type="NCBI Taxonomy" id="908290"/>
    <lineage>
        <taxon>Bacteria</taxon>
        <taxon>Pseudomonadati</taxon>
        <taxon>Pseudomonadota</taxon>
        <taxon>Alphaproteobacteria</taxon>
        <taxon>Hyphomicrobiales</taxon>
        <taxon>Methylobacteriaceae</taxon>
        <taxon>Methylobacterium</taxon>
    </lineage>
</organism>
<dbReference type="Proteomes" id="UP000012488">
    <property type="component" value="Chromosome"/>
</dbReference>
<feature type="region of interest" description="Disordered" evidence="1">
    <location>
        <begin position="54"/>
        <end position="77"/>
    </location>
</feature>
<sequence length="77" mass="9107">MRPLRFHCLRMLEWLAQLDEAMANARIRSLIAYRDRRAAAAQRYGAAADEICPPAEWDPRRWDRGQDPRSDTLERRP</sequence>
<evidence type="ECO:0000313" key="3">
    <source>
        <dbReference type="Proteomes" id="UP000012488"/>
    </source>
</evidence>
<gene>
    <name evidence="2" type="ORF">MMSR116_11105</name>
</gene>
<protein>
    <submittedName>
        <fullName evidence="2">Glycogen synthase</fullName>
    </submittedName>
</protein>
<dbReference type="KEGG" id="mmes:MMSR116_11105"/>
<proteinExistence type="predicted"/>
<dbReference type="RefSeq" id="WP_010683131.1">
    <property type="nucleotide sequence ID" value="NZ_CP043538.1"/>
</dbReference>